<dbReference type="AlphaFoldDB" id="A0A4C1Y4M0"/>
<reference evidence="1 2" key="1">
    <citation type="journal article" date="2019" name="Commun. Biol.">
        <title>The bagworm genome reveals a unique fibroin gene that provides high tensile strength.</title>
        <authorList>
            <person name="Kono N."/>
            <person name="Nakamura H."/>
            <person name="Ohtoshi R."/>
            <person name="Tomita M."/>
            <person name="Numata K."/>
            <person name="Arakawa K."/>
        </authorList>
    </citation>
    <scope>NUCLEOTIDE SEQUENCE [LARGE SCALE GENOMIC DNA]</scope>
</reference>
<comment type="caution">
    <text evidence="1">The sequence shown here is derived from an EMBL/GenBank/DDBJ whole genome shotgun (WGS) entry which is preliminary data.</text>
</comment>
<sequence>MSRITNIDGLHIITDKDVPFIFKHGQDGNDSQTTRDIHNEYIRLRGHILQTITKKASSSAHSADIETDSVIPESDYLVLTEMWLRDNCDPVPVNIYECISRQNNRSDSDANAAGGVAIYRKLSSTSMAEVLQVALSDTTRATGCHI</sequence>
<gene>
    <name evidence="1" type="ORF">EVAR_53522_1</name>
</gene>
<keyword evidence="2" id="KW-1185">Reference proteome</keyword>
<dbReference type="EMBL" id="BGZK01001088">
    <property type="protein sequence ID" value="GBP70858.1"/>
    <property type="molecule type" value="Genomic_DNA"/>
</dbReference>
<protein>
    <submittedName>
        <fullName evidence="1">Uncharacterized protein</fullName>
    </submittedName>
</protein>
<dbReference type="Proteomes" id="UP000299102">
    <property type="component" value="Unassembled WGS sequence"/>
</dbReference>
<organism evidence="1 2">
    <name type="scientific">Eumeta variegata</name>
    <name type="common">Bagworm moth</name>
    <name type="synonym">Eumeta japonica</name>
    <dbReference type="NCBI Taxonomy" id="151549"/>
    <lineage>
        <taxon>Eukaryota</taxon>
        <taxon>Metazoa</taxon>
        <taxon>Ecdysozoa</taxon>
        <taxon>Arthropoda</taxon>
        <taxon>Hexapoda</taxon>
        <taxon>Insecta</taxon>
        <taxon>Pterygota</taxon>
        <taxon>Neoptera</taxon>
        <taxon>Endopterygota</taxon>
        <taxon>Lepidoptera</taxon>
        <taxon>Glossata</taxon>
        <taxon>Ditrysia</taxon>
        <taxon>Tineoidea</taxon>
        <taxon>Psychidae</taxon>
        <taxon>Oiketicinae</taxon>
        <taxon>Eumeta</taxon>
    </lineage>
</organism>
<evidence type="ECO:0000313" key="1">
    <source>
        <dbReference type="EMBL" id="GBP70858.1"/>
    </source>
</evidence>
<dbReference type="OrthoDB" id="7343836at2759"/>
<accession>A0A4C1Y4M0</accession>
<evidence type="ECO:0000313" key="2">
    <source>
        <dbReference type="Proteomes" id="UP000299102"/>
    </source>
</evidence>
<proteinExistence type="predicted"/>
<name>A0A4C1Y4M0_EUMVA</name>